<reference evidence="2" key="1">
    <citation type="journal article" date="2022" name="Mol. Ecol. Resour.">
        <title>The genomes of chicory, endive, great burdock and yacon provide insights into Asteraceae palaeo-polyploidization history and plant inulin production.</title>
        <authorList>
            <person name="Fan W."/>
            <person name="Wang S."/>
            <person name="Wang H."/>
            <person name="Wang A."/>
            <person name="Jiang F."/>
            <person name="Liu H."/>
            <person name="Zhao H."/>
            <person name="Xu D."/>
            <person name="Zhang Y."/>
        </authorList>
    </citation>
    <scope>NUCLEOTIDE SEQUENCE [LARGE SCALE GENOMIC DNA]</scope>
    <source>
        <strain evidence="2">cv. Yunnan</strain>
    </source>
</reference>
<protein>
    <submittedName>
        <fullName evidence="1">Uncharacterized protein</fullName>
    </submittedName>
</protein>
<comment type="caution">
    <text evidence="1">The sequence shown here is derived from an EMBL/GenBank/DDBJ whole genome shotgun (WGS) entry which is preliminary data.</text>
</comment>
<evidence type="ECO:0000313" key="1">
    <source>
        <dbReference type="EMBL" id="KAI3724937.1"/>
    </source>
</evidence>
<reference evidence="1 2" key="2">
    <citation type="journal article" date="2022" name="Mol. Ecol. Resour.">
        <title>The genomes of chicory, endive, great burdock and yacon provide insights into Asteraceae paleo-polyploidization history and plant inulin production.</title>
        <authorList>
            <person name="Fan W."/>
            <person name="Wang S."/>
            <person name="Wang H."/>
            <person name="Wang A."/>
            <person name="Jiang F."/>
            <person name="Liu H."/>
            <person name="Zhao H."/>
            <person name="Xu D."/>
            <person name="Zhang Y."/>
        </authorList>
    </citation>
    <scope>NUCLEOTIDE SEQUENCE [LARGE SCALE GENOMIC DNA]</scope>
    <source>
        <strain evidence="2">cv. Yunnan</strain>
        <tissue evidence="1">Leaves</tissue>
    </source>
</reference>
<keyword evidence="2" id="KW-1185">Reference proteome</keyword>
<evidence type="ECO:0000313" key="2">
    <source>
        <dbReference type="Proteomes" id="UP001056120"/>
    </source>
</evidence>
<gene>
    <name evidence="1" type="ORF">L1987_64705</name>
</gene>
<dbReference type="Proteomes" id="UP001056120">
    <property type="component" value="Linkage Group LG22"/>
</dbReference>
<dbReference type="EMBL" id="CM042039">
    <property type="protein sequence ID" value="KAI3724937.1"/>
    <property type="molecule type" value="Genomic_DNA"/>
</dbReference>
<sequence>MLPTFHSSTAVAGICLRNPAKTPFSSASSCSSSIAAIPSVTMFPTFHSSTAVAGNMGMLESAINLGALASTGAKLIQF</sequence>
<organism evidence="1 2">
    <name type="scientific">Smallanthus sonchifolius</name>
    <dbReference type="NCBI Taxonomy" id="185202"/>
    <lineage>
        <taxon>Eukaryota</taxon>
        <taxon>Viridiplantae</taxon>
        <taxon>Streptophyta</taxon>
        <taxon>Embryophyta</taxon>
        <taxon>Tracheophyta</taxon>
        <taxon>Spermatophyta</taxon>
        <taxon>Magnoliopsida</taxon>
        <taxon>eudicotyledons</taxon>
        <taxon>Gunneridae</taxon>
        <taxon>Pentapetalae</taxon>
        <taxon>asterids</taxon>
        <taxon>campanulids</taxon>
        <taxon>Asterales</taxon>
        <taxon>Asteraceae</taxon>
        <taxon>Asteroideae</taxon>
        <taxon>Heliantheae alliance</taxon>
        <taxon>Millerieae</taxon>
        <taxon>Smallanthus</taxon>
    </lineage>
</organism>
<name>A0ACB9BSB2_9ASTR</name>
<accession>A0ACB9BSB2</accession>
<proteinExistence type="predicted"/>